<accession>A0A371P2Z7</accession>
<dbReference type="InterPro" id="IPR025329">
    <property type="entry name" value="DUF4235"/>
</dbReference>
<proteinExistence type="predicted"/>
<evidence type="ECO:0000313" key="2">
    <source>
        <dbReference type="EMBL" id="REK70314.1"/>
    </source>
</evidence>
<feature type="compositionally biased region" description="Basic residues" evidence="1">
    <location>
        <begin position="162"/>
        <end position="174"/>
    </location>
</feature>
<reference evidence="2 3" key="1">
    <citation type="submission" date="2018-08" db="EMBL/GenBank/DDBJ databases">
        <title>Aeromicrobium sp. M2KJ-4, whole genome shotgun sequence.</title>
        <authorList>
            <person name="Tuo L."/>
        </authorList>
    </citation>
    <scope>NUCLEOTIDE SEQUENCE [LARGE SCALE GENOMIC DNA]</scope>
    <source>
        <strain evidence="2 3">M2KJ-4</strain>
    </source>
</reference>
<organism evidence="2 3">
    <name type="scientific">Aeromicrobium endophyticum</name>
    <dbReference type="NCBI Taxonomy" id="2292704"/>
    <lineage>
        <taxon>Bacteria</taxon>
        <taxon>Bacillati</taxon>
        <taxon>Actinomycetota</taxon>
        <taxon>Actinomycetes</taxon>
        <taxon>Propionibacteriales</taxon>
        <taxon>Nocardioidaceae</taxon>
        <taxon>Aeromicrobium</taxon>
    </lineage>
</organism>
<dbReference type="AlphaFoldDB" id="A0A371P2Z7"/>
<feature type="region of interest" description="Disordered" evidence="1">
    <location>
        <begin position="126"/>
        <end position="174"/>
    </location>
</feature>
<dbReference type="Pfam" id="PF14019">
    <property type="entry name" value="DUF4235"/>
    <property type="match status" value="1"/>
</dbReference>
<dbReference type="OrthoDB" id="6293727at2"/>
<protein>
    <submittedName>
        <fullName evidence="2">DUF4235 domain-containing protein</fullName>
    </submittedName>
</protein>
<evidence type="ECO:0000256" key="1">
    <source>
        <dbReference type="SAM" id="MobiDB-lite"/>
    </source>
</evidence>
<dbReference type="RefSeq" id="WP_119704909.1">
    <property type="nucleotide sequence ID" value="NZ_JBHSOI010000002.1"/>
</dbReference>
<feature type="region of interest" description="Disordered" evidence="1">
    <location>
        <begin position="1"/>
        <end position="43"/>
    </location>
</feature>
<name>A0A371P2Z7_9ACTN</name>
<evidence type="ECO:0000313" key="3">
    <source>
        <dbReference type="Proteomes" id="UP000265581"/>
    </source>
</evidence>
<feature type="compositionally biased region" description="Basic residues" evidence="1">
    <location>
        <begin position="1"/>
        <end position="12"/>
    </location>
</feature>
<sequence length="174" mass="18561">MAKRRSAKRRSTRTSDEQAAVLTREAAEANRAPGPRPKAPSRATWKVMDRGSSVAAGLLATRASAVAWRAVTGKKPPTSGRHPEVTTKEAVAWAVIGGSVVELVRVGVRRSAATYWVRSTGQLPPGMKPLGPVPGSTTLKAAGTTKEPVRVEPAPYTSTKRSSTKKVSRRNRGR</sequence>
<dbReference type="Proteomes" id="UP000265581">
    <property type="component" value="Unassembled WGS sequence"/>
</dbReference>
<keyword evidence="3" id="KW-1185">Reference proteome</keyword>
<comment type="caution">
    <text evidence="2">The sequence shown here is derived from an EMBL/GenBank/DDBJ whole genome shotgun (WGS) entry which is preliminary data.</text>
</comment>
<gene>
    <name evidence="2" type="ORF">DX116_14285</name>
</gene>
<dbReference type="EMBL" id="QUBR01000002">
    <property type="protein sequence ID" value="REK70314.1"/>
    <property type="molecule type" value="Genomic_DNA"/>
</dbReference>